<dbReference type="EC" id="3.1.3.48" evidence="2"/>
<feature type="active site" evidence="5">
    <location>
        <position position="25"/>
    </location>
</feature>
<dbReference type="SUPFAM" id="SSF52788">
    <property type="entry name" value="Phosphotyrosine protein phosphatases I"/>
    <property type="match status" value="1"/>
</dbReference>
<dbReference type="InterPro" id="IPR036196">
    <property type="entry name" value="Ptyr_pPase_sf"/>
</dbReference>
<evidence type="ECO:0000256" key="3">
    <source>
        <dbReference type="ARBA" id="ARBA00022801"/>
    </source>
</evidence>
<feature type="domain" description="Phosphotyrosine protein phosphatase I" evidence="6">
    <location>
        <begin position="13"/>
        <end position="158"/>
    </location>
</feature>
<dbReference type="AlphaFoldDB" id="A0A1G8DBM2"/>
<accession>A0A1G8DBM2</accession>
<dbReference type="Pfam" id="PF01451">
    <property type="entry name" value="LMWPc"/>
    <property type="match status" value="1"/>
</dbReference>
<dbReference type="InterPro" id="IPR023485">
    <property type="entry name" value="Ptyr_pPase"/>
</dbReference>
<evidence type="ECO:0000256" key="1">
    <source>
        <dbReference type="ARBA" id="ARBA00011063"/>
    </source>
</evidence>
<comment type="similarity">
    <text evidence="1">Belongs to the low molecular weight phosphotyrosine protein phosphatase family.</text>
</comment>
<name>A0A1G8DBM2_9NOCA</name>
<feature type="active site" description="Proton donor" evidence="5">
    <location>
        <position position="132"/>
    </location>
</feature>
<feature type="active site" evidence="5">
    <location>
        <position position="19"/>
    </location>
</feature>
<evidence type="ECO:0000313" key="8">
    <source>
        <dbReference type="Proteomes" id="UP000183263"/>
    </source>
</evidence>
<dbReference type="SMART" id="SM00226">
    <property type="entry name" value="LMWPc"/>
    <property type="match status" value="1"/>
</dbReference>
<evidence type="ECO:0000256" key="2">
    <source>
        <dbReference type="ARBA" id="ARBA00013064"/>
    </source>
</evidence>
<protein>
    <recommendedName>
        <fullName evidence="2">protein-tyrosine-phosphatase</fullName>
        <ecNumber evidence="2">3.1.3.48</ecNumber>
    </recommendedName>
</protein>
<evidence type="ECO:0000256" key="4">
    <source>
        <dbReference type="ARBA" id="ARBA00022912"/>
    </source>
</evidence>
<dbReference type="InterPro" id="IPR050438">
    <property type="entry name" value="LMW_PTPase"/>
</dbReference>
<dbReference type="InterPro" id="IPR017867">
    <property type="entry name" value="Tyr_phospatase_low_mol_wt"/>
</dbReference>
<reference evidence="7 8" key="1">
    <citation type="submission" date="2016-10" db="EMBL/GenBank/DDBJ databases">
        <authorList>
            <person name="de Groot N.N."/>
        </authorList>
    </citation>
    <scope>NUCLEOTIDE SEQUENCE [LARGE SCALE GENOMIC DNA]</scope>
    <source>
        <strain evidence="7 8">DSM 44892</strain>
    </source>
</reference>
<dbReference type="Proteomes" id="UP000183263">
    <property type="component" value="Unassembled WGS sequence"/>
</dbReference>
<keyword evidence="8" id="KW-1185">Reference proteome</keyword>
<dbReference type="Gene3D" id="3.40.50.2300">
    <property type="match status" value="1"/>
</dbReference>
<dbReference type="PRINTS" id="PR00719">
    <property type="entry name" value="LMWPTPASE"/>
</dbReference>
<dbReference type="OrthoDB" id="9784339at2"/>
<organism evidence="7 8">
    <name type="scientific">Rhodococcus triatomae</name>
    <dbReference type="NCBI Taxonomy" id="300028"/>
    <lineage>
        <taxon>Bacteria</taxon>
        <taxon>Bacillati</taxon>
        <taxon>Actinomycetota</taxon>
        <taxon>Actinomycetes</taxon>
        <taxon>Mycobacteriales</taxon>
        <taxon>Nocardiaceae</taxon>
        <taxon>Rhodococcus</taxon>
    </lineage>
</organism>
<dbReference type="PANTHER" id="PTHR11717:SF7">
    <property type="entry name" value="LOW MOLECULAR WEIGHT PHOSPHOTYROSINE PROTEIN PHOSPHATASE"/>
    <property type="match status" value="1"/>
</dbReference>
<sequence>MPHDGAAADQPSLHVTFVCTGNICRSPMAEKILLGHLERAGLADTVRVSSAGTDGWHAGDEADERTDAVLTAHGYPTGHRAAKVGPDHLAADLVVALDTGHDRRLARLGVPTERRRLLRSFDPEADSDSVADPYYGELSEFETVRAQIEAAIPGLLAWVRAAATSPPATGPRPVTVEPCEG</sequence>
<dbReference type="PANTHER" id="PTHR11717">
    <property type="entry name" value="LOW MOLECULAR WEIGHT PROTEIN TYROSINE PHOSPHATASE"/>
    <property type="match status" value="1"/>
</dbReference>
<evidence type="ECO:0000313" key="7">
    <source>
        <dbReference type="EMBL" id="SDH55086.1"/>
    </source>
</evidence>
<dbReference type="GO" id="GO:0004725">
    <property type="term" value="F:protein tyrosine phosphatase activity"/>
    <property type="evidence" value="ECO:0007669"/>
    <property type="project" value="UniProtKB-EC"/>
</dbReference>
<proteinExistence type="inferred from homology"/>
<gene>
    <name evidence="7" type="ORF">SAMN05444695_102259</name>
</gene>
<dbReference type="CDD" id="cd16343">
    <property type="entry name" value="LMWPTP"/>
    <property type="match status" value="1"/>
</dbReference>
<dbReference type="EMBL" id="FNDN01000002">
    <property type="protein sequence ID" value="SDH55086.1"/>
    <property type="molecule type" value="Genomic_DNA"/>
</dbReference>
<evidence type="ECO:0000259" key="6">
    <source>
        <dbReference type="SMART" id="SM00226"/>
    </source>
</evidence>
<evidence type="ECO:0000256" key="5">
    <source>
        <dbReference type="PIRSR" id="PIRSR617867-1"/>
    </source>
</evidence>
<keyword evidence="3" id="KW-0378">Hydrolase</keyword>
<keyword evidence="4" id="KW-0904">Protein phosphatase</keyword>
<dbReference type="RefSeq" id="WP_072737676.1">
    <property type="nucleotide sequence ID" value="NZ_CP048813.1"/>
</dbReference>